<evidence type="ECO:0000313" key="2">
    <source>
        <dbReference type="Proteomes" id="UP000321570"/>
    </source>
</evidence>
<accession>A0A564Z7J1</accession>
<dbReference type="Proteomes" id="UP000321570">
    <property type="component" value="Unassembled WGS sequence"/>
</dbReference>
<gene>
    <name evidence="1" type="ORF">WMSIL1_LOCUS12697</name>
</gene>
<evidence type="ECO:0000313" key="1">
    <source>
        <dbReference type="EMBL" id="VUZ54754.1"/>
    </source>
</evidence>
<reference evidence="1 2" key="1">
    <citation type="submission" date="2019-07" db="EMBL/GenBank/DDBJ databases">
        <authorList>
            <person name="Jastrzebski P J."/>
            <person name="Paukszto L."/>
            <person name="Jastrzebski P J."/>
        </authorList>
    </citation>
    <scope>NUCLEOTIDE SEQUENCE [LARGE SCALE GENOMIC DNA]</scope>
    <source>
        <strain evidence="1 2">WMS-il1</strain>
    </source>
</reference>
<name>A0A564Z7J1_HYMDI</name>
<proteinExistence type="predicted"/>
<keyword evidence="2" id="KW-1185">Reference proteome</keyword>
<dbReference type="AlphaFoldDB" id="A0A564Z7J1"/>
<protein>
    <recommendedName>
        <fullName evidence="3">FAR1 domain-containing protein</fullName>
    </recommendedName>
</protein>
<sequence>MDKSQLFNDMVACDSYPTYSEFKNALVSFQKTSGYVFVKRTIRRYNEGDPLRKTTIYRGLYYSCTCWGENRKPKRRGTNCGSFIKVRGIDGFLRIIAWNMVHNHPPQLKKSCTISNPESVAPVEIRSVEQGGDLTHLFLSIFPQIWFLKFAQFEESLQEFERISGIHYDKLESDNAGQSIYSCYHHRTGCKSKIILNNGNGLIRITHFDMTHEHLKVHHKMEISSPLKEQYKSNVISTYLNNLREIAPNIDDTRMEKILKYIELVCEENVEE</sequence>
<dbReference type="EMBL" id="CABIJS010000666">
    <property type="protein sequence ID" value="VUZ54754.1"/>
    <property type="molecule type" value="Genomic_DNA"/>
</dbReference>
<organism evidence="1 2">
    <name type="scientific">Hymenolepis diminuta</name>
    <name type="common">Rat tapeworm</name>
    <dbReference type="NCBI Taxonomy" id="6216"/>
    <lineage>
        <taxon>Eukaryota</taxon>
        <taxon>Metazoa</taxon>
        <taxon>Spiralia</taxon>
        <taxon>Lophotrochozoa</taxon>
        <taxon>Platyhelminthes</taxon>
        <taxon>Cestoda</taxon>
        <taxon>Eucestoda</taxon>
        <taxon>Cyclophyllidea</taxon>
        <taxon>Hymenolepididae</taxon>
        <taxon>Hymenolepis</taxon>
    </lineage>
</organism>
<evidence type="ECO:0008006" key="3">
    <source>
        <dbReference type="Google" id="ProtNLM"/>
    </source>
</evidence>